<organism evidence="6 8">
    <name type="scientific">Tamilnaduibacter salinus</name>
    <dbReference type="NCBI Taxonomy" id="1484056"/>
    <lineage>
        <taxon>Bacteria</taxon>
        <taxon>Pseudomonadati</taxon>
        <taxon>Pseudomonadota</taxon>
        <taxon>Gammaproteobacteria</taxon>
        <taxon>Pseudomonadales</taxon>
        <taxon>Marinobacteraceae</taxon>
        <taxon>Tamilnaduibacter</taxon>
    </lineage>
</organism>
<dbReference type="Gene3D" id="3.20.20.70">
    <property type="entry name" value="Aldolase class I"/>
    <property type="match status" value="1"/>
</dbReference>
<dbReference type="NCBIfam" id="NF003623">
    <property type="entry name" value="PRK05265.1-1"/>
    <property type="match status" value="1"/>
</dbReference>
<dbReference type="EC" id="2.6.99.2" evidence="4 5"/>
<name>A0A2A2I7T3_9GAMM</name>
<evidence type="ECO:0000313" key="6">
    <source>
        <dbReference type="EMBL" id="PAV27180.1"/>
    </source>
</evidence>
<proteinExistence type="inferred from homology"/>
<feature type="binding site" evidence="4">
    <location>
        <position position="21"/>
    </location>
    <ligand>
        <name>3-amino-2-oxopropyl phosphate</name>
        <dbReference type="ChEBI" id="CHEBI:57279"/>
    </ligand>
</feature>
<comment type="subunit">
    <text evidence="4">Homooctamer; tetramer of dimers.</text>
</comment>
<comment type="subcellular location">
    <subcellularLocation>
        <location evidence="4">Cytoplasm</location>
    </subcellularLocation>
</comment>
<dbReference type="Pfam" id="PF03740">
    <property type="entry name" value="PdxJ"/>
    <property type="match status" value="1"/>
</dbReference>
<dbReference type="OrthoDB" id="9806590at2"/>
<feature type="active site" description="Proton acceptor" evidence="4">
    <location>
        <position position="46"/>
    </location>
</feature>
<dbReference type="NCBIfam" id="NF003627">
    <property type="entry name" value="PRK05265.1-5"/>
    <property type="match status" value="1"/>
</dbReference>
<feature type="binding site" evidence="4">
    <location>
        <position position="195"/>
    </location>
    <ligand>
        <name>3-amino-2-oxopropyl phosphate</name>
        <dbReference type="ChEBI" id="CHEBI:57279"/>
    </ligand>
</feature>
<dbReference type="Proteomes" id="UP000245887">
    <property type="component" value="Unassembled WGS sequence"/>
</dbReference>
<dbReference type="EMBL" id="NMPM01000008">
    <property type="protein sequence ID" value="PAV27180.1"/>
    <property type="molecule type" value="Genomic_DNA"/>
</dbReference>
<dbReference type="GO" id="GO:0005829">
    <property type="term" value="C:cytosol"/>
    <property type="evidence" value="ECO:0007669"/>
    <property type="project" value="TreeGrafter"/>
</dbReference>
<dbReference type="SUPFAM" id="SSF63892">
    <property type="entry name" value="Pyridoxine 5'-phosphate synthase"/>
    <property type="match status" value="1"/>
</dbReference>
<feature type="binding site" evidence="4">
    <location>
        <begin position="12"/>
        <end position="13"/>
    </location>
    <ligand>
        <name>1-deoxy-D-xylulose 5-phosphate</name>
        <dbReference type="ChEBI" id="CHEBI:57792"/>
    </ligand>
</feature>
<dbReference type="HAMAP" id="MF_00279">
    <property type="entry name" value="PdxJ"/>
    <property type="match status" value="1"/>
</dbReference>
<dbReference type="Proteomes" id="UP000218332">
    <property type="component" value="Unassembled WGS sequence"/>
</dbReference>
<gene>
    <name evidence="4" type="primary">pdxJ</name>
    <name evidence="7" type="ORF">C8D92_101192</name>
    <name evidence="6" type="ORF">CF392_01635</name>
</gene>
<dbReference type="EMBL" id="QEKQ01000001">
    <property type="protein sequence ID" value="PVY78986.1"/>
    <property type="molecule type" value="Genomic_DNA"/>
</dbReference>
<dbReference type="PANTHER" id="PTHR30456">
    <property type="entry name" value="PYRIDOXINE 5'-PHOSPHATE SYNTHASE"/>
    <property type="match status" value="1"/>
</dbReference>
<evidence type="ECO:0000256" key="5">
    <source>
        <dbReference type="NCBIfam" id="TIGR00559"/>
    </source>
</evidence>
<evidence type="ECO:0000313" key="7">
    <source>
        <dbReference type="EMBL" id="PVY78986.1"/>
    </source>
</evidence>
<dbReference type="GO" id="GO:0033856">
    <property type="term" value="F:pyridoxine 5'-phosphate synthase activity"/>
    <property type="evidence" value="ECO:0007669"/>
    <property type="project" value="UniProtKB-UniRule"/>
</dbReference>
<feature type="active site" description="Proton donor" evidence="4">
    <location>
        <position position="194"/>
    </location>
</feature>
<dbReference type="CDD" id="cd00003">
    <property type="entry name" value="PNPsynthase"/>
    <property type="match status" value="1"/>
</dbReference>
<keyword evidence="2 4" id="KW-0808">Transferase</keyword>
<dbReference type="NCBIfam" id="TIGR00559">
    <property type="entry name" value="pdxJ"/>
    <property type="match status" value="1"/>
</dbReference>
<protein>
    <recommendedName>
        <fullName evidence="4 5">Pyridoxine 5'-phosphate synthase</fullName>
        <shortName evidence="4">PNP synthase</shortName>
        <ecNumber evidence="4 5">2.6.99.2</ecNumber>
    </recommendedName>
</protein>
<feature type="binding site" evidence="4">
    <location>
        <position position="10"/>
    </location>
    <ligand>
        <name>3-amino-2-oxopropyl phosphate</name>
        <dbReference type="ChEBI" id="CHEBI:57279"/>
    </ligand>
</feature>
<dbReference type="InterPro" id="IPR013785">
    <property type="entry name" value="Aldolase_TIM"/>
</dbReference>
<keyword evidence="3 4" id="KW-0664">Pyridoxine biosynthesis</keyword>
<evidence type="ECO:0000256" key="1">
    <source>
        <dbReference type="ARBA" id="ARBA00022490"/>
    </source>
</evidence>
<comment type="pathway">
    <text evidence="4">Cofactor biosynthesis; pyridoxine 5'-phosphate biosynthesis; pyridoxine 5'-phosphate from D-erythrose 4-phosphate: step 5/5.</text>
</comment>
<reference evidence="6 8" key="1">
    <citation type="submission" date="2017-07" db="EMBL/GenBank/DDBJ databases">
        <title>Tamlnaduibacter salinus (Mi-7) genome sequencing.</title>
        <authorList>
            <person name="Verma A."/>
            <person name="Krishnamurthi S."/>
        </authorList>
    </citation>
    <scope>NUCLEOTIDE SEQUENCE [LARGE SCALE GENOMIC DNA]</scope>
    <source>
        <strain evidence="6 8">Mi-7</strain>
    </source>
</reference>
<evidence type="ECO:0000256" key="4">
    <source>
        <dbReference type="HAMAP-Rule" id="MF_00279"/>
    </source>
</evidence>
<feature type="active site" description="Proton acceptor" evidence="4">
    <location>
        <position position="73"/>
    </location>
</feature>
<evidence type="ECO:0000313" key="9">
    <source>
        <dbReference type="Proteomes" id="UP000245887"/>
    </source>
</evidence>
<dbReference type="InterPro" id="IPR036130">
    <property type="entry name" value="Pyridoxine-5'_phos_synth"/>
</dbReference>
<feature type="binding site" evidence="4">
    <location>
        <position position="48"/>
    </location>
    <ligand>
        <name>1-deoxy-D-xylulose 5-phosphate</name>
        <dbReference type="ChEBI" id="CHEBI:57792"/>
    </ligand>
</feature>
<comment type="function">
    <text evidence="4">Catalyzes the complicated ring closure reaction between the two acyclic compounds 1-deoxy-D-xylulose-5-phosphate (DXP) and 3-amino-2-oxopropyl phosphate (1-amino-acetone-3-phosphate or AAP) to form pyridoxine 5'-phosphate (PNP) and inorganic phosphate.</text>
</comment>
<evidence type="ECO:0000313" key="8">
    <source>
        <dbReference type="Proteomes" id="UP000218332"/>
    </source>
</evidence>
<feature type="binding site" evidence="4">
    <location>
        <position position="53"/>
    </location>
    <ligand>
        <name>1-deoxy-D-xylulose 5-phosphate</name>
        <dbReference type="ChEBI" id="CHEBI:57792"/>
    </ligand>
</feature>
<dbReference type="RefSeq" id="WP_095609723.1">
    <property type="nucleotide sequence ID" value="NZ_NMPM01000008.1"/>
</dbReference>
<reference evidence="7 9" key="2">
    <citation type="submission" date="2018-04" db="EMBL/GenBank/DDBJ databases">
        <title>Genomic Encyclopedia of Type Strains, Phase IV (KMG-IV): sequencing the most valuable type-strain genomes for metagenomic binning, comparative biology and taxonomic classification.</title>
        <authorList>
            <person name="Goeker M."/>
        </authorList>
    </citation>
    <scope>NUCLEOTIDE SEQUENCE [LARGE SCALE GENOMIC DNA]</scope>
    <source>
        <strain evidence="7 9">DSM 28688</strain>
    </source>
</reference>
<feature type="binding site" evidence="4">
    <location>
        <position position="103"/>
    </location>
    <ligand>
        <name>1-deoxy-D-xylulose 5-phosphate</name>
        <dbReference type="ChEBI" id="CHEBI:57792"/>
    </ligand>
</feature>
<comment type="similarity">
    <text evidence="4">Belongs to the PNP synthase family.</text>
</comment>
<dbReference type="InterPro" id="IPR004569">
    <property type="entry name" value="PyrdxlP_synth_PdxJ"/>
</dbReference>
<dbReference type="AlphaFoldDB" id="A0A2A2I7T3"/>
<dbReference type="PANTHER" id="PTHR30456:SF0">
    <property type="entry name" value="PYRIDOXINE 5'-PHOSPHATE SYNTHASE"/>
    <property type="match status" value="1"/>
</dbReference>
<dbReference type="NCBIfam" id="NF003625">
    <property type="entry name" value="PRK05265.1-3"/>
    <property type="match status" value="1"/>
</dbReference>
<evidence type="ECO:0000256" key="2">
    <source>
        <dbReference type="ARBA" id="ARBA00022679"/>
    </source>
</evidence>
<comment type="caution">
    <text evidence="6">The sequence shown here is derived from an EMBL/GenBank/DDBJ whole genome shotgun (WGS) entry which is preliminary data.</text>
</comment>
<evidence type="ECO:0000256" key="3">
    <source>
        <dbReference type="ARBA" id="ARBA00023096"/>
    </source>
</evidence>
<sequence length="248" mass="27300">MTRRVRLGINVDHVATLRQSRGTRYPDPVQAAMLAEEAGADGITVHPREDRRHIQDRDVLLLKDMLTVPLNLEMAVTEDMVTFAERVRPSWACFVPEKREELTTEGGLDVLGAELSIAQACQRLANVGTRVSLFIDPVGEQISAALRCRAAAVELHTGHYAEAASHEDEESAYERIANAAAFAHSQGLIVNAGHGLHYHNTERIAALPAMNELNIGHAIIARAVFTGLRDAVIDMRRVLDDAVLYGRR</sequence>
<dbReference type="GO" id="GO:0008615">
    <property type="term" value="P:pyridoxine biosynthetic process"/>
    <property type="evidence" value="ECO:0007669"/>
    <property type="project" value="UniProtKB-UniRule"/>
</dbReference>
<feature type="site" description="Transition state stabilizer" evidence="4">
    <location>
        <position position="154"/>
    </location>
</feature>
<feature type="binding site" evidence="4">
    <location>
        <begin position="216"/>
        <end position="217"/>
    </location>
    <ligand>
        <name>3-amino-2-oxopropyl phosphate</name>
        <dbReference type="ChEBI" id="CHEBI:57279"/>
    </ligand>
</feature>
<accession>A0A2A2I7T3</accession>
<keyword evidence="1 4" id="KW-0963">Cytoplasm</keyword>
<comment type="catalytic activity">
    <reaction evidence="4">
        <text>3-amino-2-oxopropyl phosphate + 1-deoxy-D-xylulose 5-phosphate = pyridoxine 5'-phosphate + phosphate + 2 H2O + H(+)</text>
        <dbReference type="Rhea" id="RHEA:15265"/>
        <dbReference type="ChEBI" id="CHEBI:15377"/>
        <dbReference type="ChEBI" id="CHEBI:15378"/>
        <dbReference type="ChEBI" id="CHEBI:43474"/>
        <dbReference type="ChEBI" id="CHEBI:57279"/>
        <dbReference type="ChEBI" id="CHEBI:57792"/>
        <dbReference type="ChEBI" id="CHEBI:58589"/>
        <dbReference type="EC" id="2.6.99.2"/>
    </reaction>
</comment>
<keyword evidence="8" id="KW-1185">Reference proteome</keyword>
<dbReference type="UniPathway" id="UPA00244">
    <property type="reaction ID" value="UER00313"/>
</dbReference>